<comment type="caution">
    <text evidence="2">The sequence shown here is derived from an EMBL/GenBank/DDBJ whole genome shotgun (WGS) entry which is preliminary data.</text>
</comment>
<feature type="compositionally biased region" description="Basic and acidic residues" evidence="1">
    <location>
        <begin position="330"/>
        <end position="348"/>
    </location>
</feature>
<dbReference type="AlphaFoldDB" id="A0A498JKL8"/>
<sequence length="357" mass="39688">MIQCSSLRHRFRVSDPDALGLHVHHLRLHLRRRPARKRCGLAAVGRSGGCKSKSVRSGWIIHEYYGTKSKRGSNPSRETDQQRDFVLCLLKYKPIGCKSDNKKLEGTSICNNLADPGNRGYIASSSGDDQAATANHDHGEPGGGVSSDFIDQALRVMIQKEDIWIHPFLLPRHLSCINNLGLEMILISKYFVSSYESLDPGTGGCIAYNTDNQAAAMNHMIPVTEEILAHKQLDRSVLGSGDHDDGEPGSGISSDFNDPAVDDMILESSLKIEYKKREVQWVWWVSGLGTGGQSCREADFVHSVQTCSMKRMEQLSPWRPSLSRAWISAEQKEKKTRREEEGKGELARGNDGGSRRL</sequence>
<protein>
    <recommendedName>
        <fullName evidence="4">NAC domain-containing protein</fullName>
    </recommendedName>
</protein>
<feature type="region of interest" description="Disordered" evidence="1">
    <location>
        <begin position="238"/>
        <end position="257"/>
    </location>
</feature>
<accession>A0A498JKL8</accession>
<dbReference type="Proteomes" id="UP000290289">
    <property type="component" value="Chromosome 7"/>
</dbReference>
<proteinExistence type="predicted"/>
<reference evidence="2 3" key="1">
    <citation type="submission" date="2018-10" db="EMBL/GenBank/DDBJ databases">
        <title>A high-quality apple genome assembly.</title>
        <authorList>
            <person name="Hu J."/>
        </authorList>
    </citation>
    <scope>NUCLEOTIDE SEQUENCE [LARGE SCALE GENOMIC DNA]</scope>
    <source>
        <strain evidence="3">cv. HFTH1</strain>
        <tissue evidence="2">Young leaf</tissue>
    </source>
</reference>
<organism evidence="2 3">
    <name type="scientific">Malus domestica</name>
    <name type="common">Apple</name>
    <name type="synonym">Pyrus malus</name>
    <dbReference type="NCBI Taxonomy" id="3750"/>
    <lineage>
        <taxon>Eukaryota</taxon>
        <taxon>Viridiplantae</taxon>
        <taxon>Streptophyta</taxon>
        <taxon>Embryophyta</taxon>
        <taxon>Tracheophyta</taxon>
        <taxon>Spermatophyta</taxon>
        <taxon>Magnoliopsida</taxon>
        <taxon>eudicotyledons</taxon>
        <taxon>Gunneridae</taxon>
        <taxon>Pentapetalae</taxon>
        <taxon>rosids</taxon>
        <taxon>fabids</taxon>
        <taxon>Rosales</taxon>
        <taxon>Rosaceae</taxon>
        <taxon>Amygdaloideae</taxon>
        <taxon>Maleae</taxon>
        <taxon>Malus</taxon>
    </lineage>
</organism>
<dbReference type="EMBL" id="RDQH01000333">
    <property type="protein sequence ID" value="RXH94172.1"/>
    <property type="molecule type" value="Genomic_DNA"/>
</dbReference>
<evidence type="ECO:0008006" key="4">
    <source>
        <dbReference type="Google" id="ProtNLM"/>
    </source>
</evidence>
<evidence type="ECO:0000256" key="1">
    <source>
        <dbReference type="SAM" id="MobiDB-lite"/>
    </source>
</evidence>
<keyword evidence="3" id="KW-1185">Reference proteome</keyword>
<gene>
    <name evidence="2" type="ORF">DVH24_023856</name>
</gene>
<evidence type="ECO:0000313" key="2">
    <source>
        <dbReference type="EMBL" id="RXH94172.1"/>
    </source>
</evidence>
<name>A0A498JKL8_MALDO</name>
<feature type="region of interest" description="Disordered" evidence="1">
    <location>
        <begin position="121"/>
        <end position="144"/>
    </location>
</feature>
<feature type="region of interest" description="Disordered" evidence="1">
    <location>
        <begin position="326"/>
        <end position="357"/>
    </location>
</feature>
<evidence type="ECO:0000313" key="3">
    <source>
        <dbReference type="Proteomes" id="UP000290289"/>
    </source>
</evidence>